<evidence type="ECO:0000256" key="1">
    <source>
        <dbReference type="ARBA" id="ARBA00022723"/>
    </source>
</evidence>
<feature type="domain" description="EF-hand" evidence="4">
    <location>
        <begin position="6"/>
        <end position="41"/>
    </location>
</feature>
<dbReference type="PANTHER" id="PTHR10891">
    <property type="entry name" value="EF-HAND CALCIUM-BINDING DOMAIN CONTAINING PROTEIN"/>
    <property type="match status" value="1"/>
</dbReference>
<keyword evidence="6" id="KW-1185">Reference proteome</keyword>
<feature type="domain" description="EF-hand" evidence="4">
    <location>
        <begin position="79"/>
        <end position="114"/>
    </location>
</feature>
<dbReference type="InterPro" id="IPR018247">
    <property type="entry name" value="EF_Hand_1_Ca_BS"/>
</dbReference>
<evidence type="ECO:0000259" key="4">
    <source>
        <dbReference type="PROSITE" id="PS50222"/>
    </source>
</evidence>
<accession>A0AA38LAE8</accession>
<feature type="domain" description="EF-hand" evidence="4">
    <location>
        <begin position="115"/>
        <end position="149"/>
    </location>
</feature>
<dbReference type="SMART" id="SM00054">
    <property type="entry name" value="EFh"/>
    <property type="match status" value="4"/>
</dbReference>
<keyword evidence="3" id="KW-0106">Calcium</keyword>
<dbReference type="PROSITE" id="PS50222">
    <property type="entry name" value="EF_HAND_2"/>
    <property type="match status" value="4"/>
</dbReference>
<dbReference type="CDD" id="cd00051">
    <property type="entry name" value="EFh"/>
    <property type="match status" value="1"/>
</dbReference>
<comment type="caution">
    <text evidence="5">The sequence shown here is derived from an EMBL/GenBank/DDBJ whole genome shotgun (WGS) entry which is preliminary data.</text>
</comment>
<dbReference type="Proteomes" id="UP000824469">
    <property type="component" value="Unassembled WGS sequence"/>
</dbReference>
<dbReference type="InterPro" id="IPR039647">
    <property type="entry name" value="EF_hand_pair_protein_CML-like"/>
</dbReference>
<dbReference type="SUPFAM" id="SSF47473">
    <property type="entry name" value="EF-hand"/>
    <property type="match status" value="1"/>
</dbReference>
<keyword evidence="2" id="KW-0677">Repeat</keyword>
<dbReference type="Gene3D" id="1.10.238.10">
    <property type="entry name" value="EF-hand"/>
    <property type="match status" value="2"/>
</dbReference>
<dbReference type="Pfam" id="PF13499">
    <property type="entry name" value="EF-hand_7"/>
    <property type="match status" value="2"/>
</dbReference>
<dbReference type="AlphaFoldDB" id="A0AA38LAE8"/>
<gene>
    <name evidence="5" type="ORF">KI387_019578</name>
</gene>
<dbReference type="InterPro" id="IPR002048">
    <property type="entry name" value="EF_hand_dom"/>
</dbReference>
<dbReference type="PROSITE" id="PS00018">
    <property type="entry name" value="EF_HAND_1"/>
    <property type="match status" value="4"/>
</dbReference>
<dbReference type="FunFam" id="1.10.238.10:FF:000001">
    <property type="entry name" value="Calmodulin 1"/>
    <property type="match status" value="1"/>
</dbReference>
<dbReference type="EMBL" id="JAHRHJ020000004">
    <property type="protein sequence ID" value="KAH9317809.1"/>
    <property type="molecule type" value="Genomic_DNA"/>
</dbReference>
<evidence type="ECO:0000256" key="3">
    <source>
        <dbReference type="ARBA" id="ARBA00022837"/>
    </source>
</evidence>
<name>A0AA38LAE8_TAXCH</name>
<dbReference type="OMA" id="NTTHEHE"/>
<evidence type="ECO:0000256" key="2">
    <source>
        <dbReference type="ARBA" id="ARBA00022737"/>
    </source>
</evidence>
<evidence type="ECO:0000313" key="5">
    <source>
        <dbReference type="EMBL" id="KAH9317809.1"/>
    </source>
</evidence>
<reference evidence="5 6" key="1">
    <citation type="journal article" date="2021" name="Nat. Plants">
        <title>The Taxus genome provides insights into paclitaxel biosynthesis.</title>
        <authorList>
            <person name="Xiong X."/>
            <person name="Gou J."/>
            <person name="Liao Q."/>
            <person name="Li Y."/>
            <person name="Zhou Q."/>
            <person name="Bi G."/>
            <person name="Li C."/>
            <person name="Du R."/>
            <person name="Wang X."/>
            <person name="Sun T."/>
            <person name="Guo L."/>
            <person name="Liang H."/>
            <person name="Lu P."/>
            <person name="Wu Y."/>
            <person name="Zhang Z."/>
            <person name="Ro D.K."/>
            <person name="Shang Y."/>
            <person name="Huang S."/>
            <person name="Yan J."/>
        </authorList>
    </citation>
    <scope>NUCLEOTIDE SEQUENCE [LARGE SCALE GENOMIC DNA]</scope>
    <source>
        <strain evidence="5">Ta-2019</strain>
    </source>
</reference>
<protein>
    <recommendedName>
        <fullName evidence="4">EF-hand domain-containing protein</fullName>
    </recommendedName>
</protein>
<keyword evidence="1" id="KW-0479">Metal-binding</keyword>
<feature type="non-terminal residue" evidence="5">
    <location>
        <position position="149"/>
    </location>
</feature>
<dbReference type="GO" id="GO:0005509">
    <property type="term" value="F:calcium ion binding"/>
    <property type="evidence" value="ECO:0007669"/>
    <property type="project" value="InterPro"/>
</dbReference>
<dbReference type="InterPro" id="IPR011992">
    <property type="entry name" value="EF-hand-dom_pair"/>
</dbReference>
<sequence>MNCPLPSATEIEIVFNKFDANGDGKISPSEMCHVMRSLGHDATEEEVRVMMAEADSDGDGHLDLSEFVALNTKGVDSVARLQDLKNAFKMFDMDGNGSISANELHNVLRKLGESCSLDECRHMIGGVDADGDGQVSFDEFFAMMSKTIA</sequence>
<evidence type="ECO:0000313" key="6">
    <source>
        <dbReference type="Proteomes" id="UP000824469"/>
    </source>
</evidence>
<feature type="domain" description="EF-hand" evidence="4">
    <location>
        <begin position="42"/>
        <end position="77"/>
    </location>
</feature>
<proteinExistence type="predicted"/>
<organism evidence="5 6">
    <name type="scientific">Taxus chinensis</name>
    <name type="common">Chinese yew</name>
    <name type="synonym">Taxus wallichiana var. chinensis</name>
    <dbReference type="NCBI Taxonomy" id="29808"/>
    <lineage>
        <taxon>Eukaryota</taxon>
        <taxon>Viridiplantae</taxon>
        <taxon>Streptophyta</taxon>
        <taxon>Embryophyta</taxon>
        <taxon>Tracheophyta</taxon>
        <taxon>Spermatophyta</taxon>
        <taxon>Pinopsida</taxon>
        <taxon>Pinidae</taxon>
        <taxon>Conifers II</taxon>
        <taxon>Cupressales</taxon>
        <taxon>Taxaceae</taxon>
        <taxon>Taxus</taxon>
    </lineage>
</organism>